<reference evidence="2 3" key="1">
    <citation type="journal article" date="2014" name="PLoS Genet.">
        <title>Phylogenetically driven sequencing of extremely halophilic archaea reveals strategies for static and dynamic osmo-response.</title>
        <authorList>
            <person name="Becker E.A."/>
            <person name="Seitzer P.M."/>
            <person name="Tritt A."/>
            <person name="Larsen D."/>
            <person name="Krusor M."/>
            <person name="Yao A.I."/>
            <person name="Wu D."/>
            <person name="Madern D."/>
            <person name="Eisen J.A."/>
            <person name="Darling A.E."/>
            <person name="Facciotti M.T."/>
        </authorList>
    </citation>
    <scope>NUCLEOTIDE SEQUENCE [LARGE SCALE GENOMIC DNA]</scope>
    <source>
        <strain evidence="2 3">ATCC BAA-1513</strain>
    </source>
</reference>
<dbReference type="EMBL" id="AOLK01000019">
    <property type="protein sequence ID" value="ELZ84619.1"/>
    <property type="molecule type" value="Genomic_DNA"/>
</dbReference>
<evidence type="ECO:0000256" key="1">
    <source>
        <dbReference type="ARBA" id="ARBA00007529"/>
    </source>
</evidence>
<dbReference type="RefSeq" id="WP_008324622.1">
    <property type="nucleotide sequence ID" value="NZ_AOLK01000019.1"/>
</dbReference>
<proteinExistence type="inferred from homology"/>
<dbReference type="PANTHER" id="PTHR33442">
    <property type="entry name" value="TRANS-3-HYDROXY-L-PROLINE DEHYDRATASE"/>
    <property type="match status" value="1"/>
</dbReference>
<organism evidence="2 3">
    <name type="scientific">Haloferax elongans ATCC BAA-1513</name>
    <dbReference type="NCBI Taxonomy" id="1230453"/>
    <lineage>
        <taxon>Archaea</taxon>
        <taxon>Methanobacteriati</taxon>
        <taxon>Methanobacteriota</taxon>
        <taxon>Stenosarchaea group</taxon>
        <taxon>Halobacteria</taxon>
        <taxon>Halobacteriales</taxon>
        <taxon>Haloferacaceae</taxon>
        <taxon>Haloferax</taxon>
    </lineage>
</organism>
<dbReference type="PATRIC" id="fig|1230453.4.peg.2254"/>
<accession>M0HND9</accession>
<dbReference type="FunFam" id="3.10.310.10:FF:000003">
    <property type="entry name" value="Proline racemase"/>
    <property type="match status" value="1"/>
</dbReference>
<dbReference type="Pfam" id="PF05544">
    <property type="entry name" value="Pro_racemase"/>
    <property type="match status" value="1"/>
</dbReference>
<dbReference type="GO" id="GO:0047580">
    <property type="term" value="F:4-hydroxyproline epimerase activity"/>
    <property type="evidence" value="ECO:0007669"/>
    <property type="project" value="TreeGrafter"/>
</dbReference>
<dbReference type="InterPro" id="IPR008794">
    <property type="entry name" value="Pro_racemase_fam"/>
</dbReference>
<dbReference type="Gene3D" id="3.10.310.10">
    <property type="entry name" value="Diaminopimelate Epimerase, Chain A, domain 1"/>
    <property type="match status" value="2"/>
</dbReference>
<dbReference type="SUPFAM" id="SSF54506">
    <property type="entry name" value="Diaminopimelate epimerase-like"/>
    <property type="match status" value="1"/>
</dbReference>
<dbReference type="SFLD" id="SFLDS00028">
    <property type="entry name" value="Proline_Racemase"/>
    <property type="match status" value="1"/>
</dbReference>
<dbReference type="OrthoDB" id="166758at2157"/>
<evidence type="ECO:0000313" key="3">
    <source>
        <dbReference type="Proteomes" id="UP000011612"/>
    </source>
</evidence>
<evidence type="ECO:0000313" key="2">
    <source>
        <dbReference type="EMBL" id="ELZ84619.1"/>
    </source>
</evidence>
<comment type="caution">
    <text evidence="2">The sequence shown here is derived from an EMBL/GenBank/DDBJ whole genome shotgun (WGS) entry which is preliminary data.</text>
</comment>
<keyword evidence="3" id="KW-1185">Reference proteome</keyword>
<dbReference type="STRING" id="1230453.C453_11411"/>
<comment type="similarity">
    <text evidence="1">Belongs to the proline racemase family.</text>
</comment>
<dbReference type="PANTHER" id="PTHR33442:SF5">
    <property type="entry name" value="BIFUNCTIONAL TRANS-3-HYDROXY-L-PROLINE DEHYDRATASE_2-EPIMERASE"/>
    <property type="match status" value="1"/>
</dbReference>
<dbReference type="AlphaFoldDB" id="M0HND9"/>
<sequence length="338" mass="36333">MNSEISIETVDTHTGGEPTRIVVGGLDESTFAGDSVREQRDAFAETHDWIRRLLMKEPRGHDNMFGAVLVEPRRDDADVGVFFMDSEGYLDMCGHGTIGVVSALVELGRLPALDSVQVETPAGLVEAAPKYSEGGVETAYSEGGVEGVTIQNVQSFVYDETTVSVSAADSPIHVDIVYSGNFFALVDSEQLGLPVTTEYTSDFVERGLEIRAAVNDKLDITNPLTGESGAVSISEIYETNPDVDRSVVVFGDGQVDRSPCGTGTCAKMTLLHHEGLLEVGEPYPHESIVGTRFEGRLVDVKERDGVTLTTPTITGTARITGKHTFVKDPKDSITGFSV</sequence>
<dbReference type="Proteomes" id="UP000011612">
    <property type="component" value="Unassembled WGS sequence"/>
</dbReference>
<protein>
    <submittedName>
        <fullName evidence="2">Proline racemase</fullName>
    </submittedName>
</protein>
<dbReference type="PIRSF" id="PIRSF029792">
    <property type="entry name" value="Pro_racemase"/>
    <property type="match status" value="1"/>
</dbReference>
<gene>
    <name evidence="2" type="ORF">C453_11411</name>
</gene>
<name>M0HND9_HALEO</name>